<protein>
    <recommendedName>
        <fullName evidence="2">HEPN domain-containing protein</fullName>
    </recommendedName>
</protein>
<dbReference type="PANTHER" id="PTHR36565:SF1">
    <property type="entry name" value="UPF0332 PROTEIN TM_1000"/>
    <property type="match status" value="1"/>
</dbReference>
<dbReference type="Gene3D" id="1.20.120.330">
    <property type="entry name" value="Nucleotidyltransferases domain 2"/>
    <property type="match status" value="1"/>
</dbReference>
<proteinExistence type="inferred from homology"/>
<organism evidence="3 4">
    <name type="scientific">Spirosoma oryzae</name>
    <dbReference type="NCBI Taxonomy" id="1469603"/>
    <lineage>
        <taxon>Bacteria</taxon>
        <taxon>Pseudomonadati</taxon>
        <taxon>Bacteroidota</taxon>
        <taxon>Cytophagia</taxon>
        <taxon>Cytophagales</taxon>
        <taxon>Cytophagaceae</taxon>
        <taxon>Spirosoma</taxon>
    </lineage>
</organism>
<evidence type="ECO:0000313" key="4">
    <source>
        <dbReference type="Proteomes" id="UP000238375"/>
    </source>
</evidence>
<reference evidence="3 4" key="1">
    <citation type="submission" date="2018-03" db="EMBL/GenBank/DDBJ databases">
        <title>Genomic Encyclopedia of Archaeal and Bacterial Type Strains, Phase II (KMG-II): from individual species to whole genera.</title>
        <authorList>
            <person name="Goeker M."/>
        </authorList>
    </citation>
    <scope>NUCLEOTIDE SEQUENCE [LARGE SCALE GENOMIC DNA]</scope>
    <source>
        <strain evidence="3 4">DSM 28354</strain>
    </source>
</reference>
<evidence type="ECO:0000256" key="1">
    <source>
        <dbReference type="ARBA" id="ARBA00038248"/>
    </source>
</evidence>
<dbReference type="AlphaFoldDB" id="A0A2T0T2X3"/>
<dbReference type="EMBL" id="PVTE01000007">
    <property type="protein sequence ID" value="PRY39984.1"/>
    <property type="molecule type" value="Genomic_DNA"/>
</dbReference>
<dbReference type="RefSeq" id="WP_106137619.1">
    <property type="nucleotide sequence ID" value="NZ_PVTE01000007.1"/>
</dbReference>
<dbReference type="InterPro" id="IPR007842">
    <property type="entry name" value="HEPN_dom"/>
</dbReference>
<name>A0A2T0T2X3_9BACT</name>
<comment type="caution">
    <text evidence="3">The sequence shown here is derived from an EMBL/GenBank/DDBJ whole genome shotgun (WGS) entry which is preliminary data.</text>
</comment>
<dbReference type="InterPro" id="IPR052226">
    <property type="entry name" value="UPF0332_toxin"/>
</dbReference>
<dbReference type="Proteomes" id="UP000238375">
    <property type="component" value="Unassembled WGS sequence"/>
</dbReference>
<dbReference type="Pfam" id="PF05168">
    <property type="entry name" value="HEPN"/>
    <property type="match status" value="1"/>
</dbReference>
<evidence type="ECO:0000313" key="3">
    <source>
        <dbReference type="EMBL" id="PRY39984.1"/>
    </source>
</evidence>
<dbReference type="PANTHER" id="PTHR36565">
    <property type="entry name" value="UPF0332 PROTEIN TM_1000"/>
    <property type="match status" value="1"/>
</dbReference>
<dbReference type="OrthoDB" id="963530at2"/>
<keyword evidence="4" id="KW-1185">Reference proteome</keyword>
<sequence length="129" mass="14614">MKEAIETFLDHAALTLDDAEFLLQDGRKLALANRAYYAVFYCLSALLLTEGITTKKHSGALSKFNELFVKTSRFDIAAGKLVAHSFNARQSADYDMQSDITDELAQQLLHDARHFYDLTLAYLRQHPVE</sequence>
<comment type="similarity">
    <text evidence="1">Belongs to the UPF0332 family.</text>
</comment>
<evidence type="ECO:0000259" key="2">
    <source>
        <dbReference type="Pfam" id="PF05168"/>
    </source>
</evidence>
<feature type="domain" description="HEPN" evidence="2">
    <location>
        <begin position="6"/>
        <end position="118"/>
    </location>
</feature>
<gene>
    <name evidence="3" type="ORF">CLV58_10778</name>
</gene>
<accession>A0A2T0T2X3</accession>